<evidence type="ECO:0000259" key="3">
    <source>
        <dbReference type="SMART" id="SM00062"/>
    </source>
</evidence>
<keyword evidence="7" id="KW-1185">Reference proteome</keyword>
<dbReference type="Proteomes" id="UP001058682">
    <property type="component" value="Chromosome"/>
</dbReference>
<dbReference type="RefSeq" id="WP_255804781.1">
    <property type="nucleotide sequence ID" value="NZ_CP038802.1"/>
</dbReference>
<dbReference type="PANTHER" id="PTHR35936:SF19">
    <property type="entry name" value="AMINO-ACID-BINDING PROTEIN YXEM-RELATED"/>
    <property type="match status" value="1"/>
</dbReference>
<protein>
    <submittedName>
        <fullName evidence="5">Transporter substrate-binding domain-containing protein</fullName>
    </submittedName>
</protein>
<dbReference type="SUPFAM" id="SSF53850">
    <property type="entry name" value="Periplasmic binding protein-like II"/>
    <property type="match status" value="1"/>
</dbReference>
<dbReference type="Gene3D" id="3.40.190.10">
    <property type="entry name" value="Periplasmic binding protein-like II"/>
    <property type="match status" value="2"/>
</dbReference>
<dbReference type="EMBL" id="CP038804">
    <property type="protein sequence ID" value="UTY33847.1"/>
    <property type="molecule type" value="Genomic_DNA"/>
</dbReference>
<evidence type="ECO:0000313" key="6">
    <source>
        <dbReference type="Proteomes" id="UP001058682"/>
    </source>
</evidence>
<reference evidence="5" key="1">
    <citation type="submission" date="2019-04" db="EMBL/GenBank/DDBJ databases">
        <title>Whole genome sequencing of oral phylogroup 2 treponemes.</title>
        <authorList>
            <person name="Chan Y."/>
            <person name="Zeng H.H."/>
            <person name="Yu X.L."/>
            <person name="Leung W.K."/>
            <person name="Watt R.M."/>
        </authorList>
    </citation>
    <scope>NUCLEOTIDE SEQUENCE</scope>
    <source>
        <strain evidence="5">OMZ 835</strain>
        <strain evidence="4">OMZ 847</strain>
    </source>
</reference>
<gene>
    <name evidence="5" type="ORF">E4N74_07400</name>
    <name evidence="4" type="ORF">E4N76_08375</name>
</gene>
<keyword evidence="1 2" id="KW-0732">Signal</keyword>
<evidence type="ECO:0000313" key="7">
    <source>
        <dbReference type="Proteomes" id="UP001059401"/>
    </source>
</evidence>
<feature type="chain" id="PRO_5042111633" evidence="2">
    <location>
        <begin position="22"/>
        <end position="266"/>
    </location>
</feature>
<evidence type="ECO:0000313" key="5">
    <source>
        <dbReference type="EMBL" id="UTY33847.1"/>
    </source>
</evidence>
<dbReference type="Pfam" id="PF00497">
    <property type="entry name" value="SBP_bac_3"/>
    <property type="match status" value="1"/>
</dbReference>
<sequence length="266" mass="30014">MKRRVFVVLLLLFAVPFFCFAAGSAEKSGDSQEKILRVITAESFYPYIYRDTSSGNLTGFEYEVIEEIAKRTGYKTKWLFAGDPAAMFGSIDAGKADTIALSISVSEARKKVYTFSEIYLYDKNRLVTLADNPAKGIDDFQGKKVCVELGGINQPFFDEYNKNLPEDKKIKTITIEGSPRENLELGRFDAYPLSVLSFNRLMERKKYNIKMVGEPIVIGPIAYPFSKNADPKMVEAFNKTIREMHKDGTLSALSQKYFKCDATKAE</sequence>
<feature type="signal peptide" evidence="2">
    <location>
        <begin position="1"/>
        <end position="21"/>
    </location>
</feature>
<accession>A0AAE9MUA2</accession>
<evidence type="ECO:0000256" key="1">
    <source>
        <dbReference type="ARBA" id="ARBA00022729"/>
    </source>
</evidence>
<proteinExistence type="predicted"/>
<organism evidence="5 6">
    <name type="scientific">Treponema putidum</name>
    <dbReference type="NCBI Taxonomy" id="221027"/>
    <lineage>
        <taxon>Bacteria</taxon>
        <taxon>Pseudomonadati</taxon>
        <taxon>Spirochaetota</taxon>
        <taxon>Spirochaetia</taxon>
        <taxon>Spirochaetales</taxon>
        <taxon>Treponemataceae</taxon>
        <taxon>Treponema</taxon>
    </lineage>
</organism>
<feature type="domain" description="Solute-binding protein family 3/N-terminal" evidence="3">
    <location>
        <begin position="35"/>
        <end position="261"/>
    </location>
</feature>
<name>A0AAE9MUA2_9SPIR</name>
<dbReference type="InterPro" id="IPR001638">
    <property type="entry name" value="Solute-binding_3/MltF_N"/>
</dbReference>
<evidence type="ECO:0000313" key="4">
    <source>
        <dbReference type="EMBL" id="UTY28996.1"/>
    </source>
</evidence>
<dbReference type="EMBL" id="CP038802">
    <property type="protein sequence ID" value="UTY28996.1"/>
    <property type="molecule type" value="Genomic_DNA"/>
</dbReference>
<dbReference type="AlphaFoldDB" id="A0AAE9MUA2"/>
<dbReference type="SMART" id="SM00062">
    <property type="entry name" value="PBPb"/>
    <property type="match status" value="1"/>
</dbReference>
<evidence type="ECO:0000256" key="2">
    <source>
        <dbReference type="SAM" id="SignalP"/>
    </source>
</evidence>
<dbReference type="Proteomes" id="UP001059401">
    <property type="component" value="Chromosome"/>
</dbReference>
<dbReference type="PANTHER" id="PTHR35936">
    <property type="entry name" value="MEMBRANE-BOUND LYTIC MUREIN TRANSGLYCOSYLASE F"/>
    <property type="match status" value="1"/>
</dbReference>